<keyword evidence="1" id="KW-0175">Coiled coil</keyword>
<reference evidence="2" key="1">
    <citation type="journal article" date="2023" name="Nat. Commun.">
        <title>Diploid and tetraploid genomes of Acorus and the evolution of monocots.</title>
        <authorList>
            <person name="Ma L."/>
            <person name="Liu K.W."/>
            <person name="Li Z."/>
            <person name="Hsiao Y.Y."/>
            <person name="Qi Y."/>
            <person name="Fu T."/>
            <person name="Tang G.D."/>
            <person name="Zhang D."/>
            <person name="Sun W.H."/>
            <person name="Liu D.K."/>
            <person name="Li Y."/>
            <person name="Chen G.Z."/>
            <person name="Liu X.D."/>
            <person name="Liao X.Y."/>
            <person name="Jiang Y.T."/>
            <person name="Yu X."/>
            <person name="Hao Y."/>
            <person name="Huang J."/>
            <person name="Zhao X.W."/>
            <person name="Ke S."/>
            <person name="Chen Y.Y."/>
            <person name="Wu W.L."/>
            <person name="Hsu J.L."/>
            <person name="Lin Y.F."/>
            <person name="Huang M.D."/>
            <person name="Li C.Y."/>
            <person name="Huang L."/>
            <person name="Wang Z.W."/>
            <person name="Zhao X."/>
            <person name="Zhong W.Y."/>
            <person name="Peng D.H."/>
            <person name="Ahmad S."/>
            <person name="Lan S."/>
            <person name="Zhang J.S."/>
            <person name="Tsai W.C."/>
            <person name="Van de Peer Y."/>
            <person name="Liu Z.J."/>
        </authorList>
    </citation>
    <scope>NUCLEOTIDE SEQUENCE</scope>
    <source>
        <strain evidence="2">SCP</strain>
    </source>
</reference>
<dbReference type="Proteomes" id="UP001179952">
    <property type="component" value="Unassembled WGS sequence"/>
</dbReference>
<organism evidence="2 3">
    <name type="scientific">Acorus gramineus</name>
    <name type="common">Dwarf sweet flag</name>
    <dbReference type="NCBI Taxonomy" id="55184"/>
    <lineage>
        <taxon>Eukaryota</taxon>
        <taxon>Viridiplantae</taxon>
        <taxon>Streptophyta</taxon>
        <taxon>Embryophyta</taxon>
        <taxon>Tracheophyta</taxon>
        <taxon>Spermatophyta</taxon>
        <taxon>Magnoliopsida</taxon>
        <taxon>Liliopsida</taxon>
        <taxon>Acoraceae</taxon>
        <taxon>Acorus</taxon>
    </lineage>
</organism>
<gene>
    <name evidence="2" type="ORF">QJS04_geneDACA014994</name>
</gene>
<dbReference type="EMBL" id="JAUJYN010000008">
    <property type="protein sequence ID" value="KAK1265299.1"/>
    <property type="molecule type" value="Genomic_DNA"/>
</dbReference>
<name>A0AAV9AMD5_ACOGR</name>
<evidence type="ECO:0000313" key="3">
    <source>
        <dbReference type="Proteomes" id="UP001179952"/>
    </source>
</evidence>
<feature type="coiled-coil region" evidence="1">
    <location>
        <begin position="132"/>
        <end position="159"/>
    </location>
</feature>
<keyword evidence="3" id="KW-1185">Reference proteome</keyword>
<reference evidence="2" key="2">
    <citation type="submission" date="2023-06" db="EMBL/GenBank/DDBJ databases">
        <authorList>
            <person name="Ma L."/>
            <person name="Liu K.-W."/>
            <person name="Li Z."/>
            <person name="Hsiao Y.-Y."/>
            <person name="Qi Y."/>
            <person name="Fu T."/>
            <person name="Tang G."/>
            <person name="Zhang D."/>
            <person name="Sun W.-H."/>
            <person name="Liu D.-K."/>
            <person name="Li Y."/>
            <person name="Chen G.-Z."/>
            <person name="Liu X.-D."/>
            <person name="Liao X.-Y."/>
            <person name="Jiang Y.-T."/>
            <person name="Yu X."/>
            <person name="Hao Y."/>
            <person name="Huang J."/>
            <person name="Zhao X.-W."/>
            <person name="Ke S."/>
            <person name="Chen Y.-Y."/>
            <person name="Wu W.-L."/>
            <person name="Hsu J.-L."/>
            <person name="Lin Y.-F."/>
            <person name="Huang M.-D."/>
            <person name="Li C.-Y."/>
            <person name="Huang L."/>
            <person name="Wang Z.-W."/>
            <person name="Zhao X."/>
            <person name="Zhong W.-Y."/>
            <person name="Peng D.-H."/>
            <person name="Ahmad S."/>
            <person name="Lan S."/>
            <person name="Zhang J.-S."/>
            <person name="Tsai W.-C."/>
            <person name="Van De Peer Y."/>
            <person name="Liu Z.-J."/>
        </authorList>
    </citation>
    <scope>NUCLEOTIDE SEQUENCE</scope>
    <source>
        <strain evidence="2">SCP</strain>
        <tissue evidence="2">Leaves</tissue>
    </source>
</reference>
<proteinExistence type="predicted"/>
<accession>A0AAV9AMD5</accession>
<dbReference type="AlphaFoldDB" id="A0AAV9AMD5"/>
<sequence>MATVRKHHNKGALAVGGKSGESLALTQDDFTPAWHPFSADFDLLNNLRCLASQTRHSTPSTLLGAVKPSRSQVPDHIINQIKGHSETIFGLKKFESKAVIKEPDLDNLENIDDGLGVLEICDEDDEQEEDISQEFEQSLQKFDERAEEADEKVEELNLGTNVNPKIVLISAKLKPNEKKVWLR</sequence>
<comment type="caution">
    <text evidence="2">The sequence shown here is derived from an EMBL/GenBank/DDBJ whole genome shotgun (WGS) entry which is preliminary data.</text>
</comment>
<evidence type="ECO:0000256" key="1">
    <source>
        <dbReference type="SAM" id="Coils"/>
    </source>
</evidence>
<protein>
    <submittedName>
        <fullName evidence="2">Uncharacterized protein</fullName>
    </submittedName>
</protein>
<evidence type="ECO:0000313" key="2">
    <source>
        <dbReference type="EMBL" id="KAK1265299.1"/>
    </source>
</evidence>